<dbReference type="OrthoDB" id="3860303at2"/>
<evidence type="ECO:0000313" key="3">
    <source>
        <dbReference type="EMBL" id="TWE19674.1"/>
    </source>
</evidence>
<evidence type="ECO:0000256" key="2">
    <source>
        <dbReference type="SAM" id="MobiDB-lite"/>
    </source>
</evidence>
<dbReference type="EMBL" id="VIVR01000001">
    <property type="protein sequence ID" value="TWE19674.1"/>
    <property type="molecule type" value="Genomic_DNA"/>
</dbReference>
<dbReference type="PANTHER" id="PTHR12993:SF26">
    <property type="entry name" value="1D-MYO-INOSITOL 2-ACETAMIDO-2-DEOXY-ALPHA-D-GLUCOPYRANOSIDE DEACETYLASE"/>
    <property type="match status" value="1"/>
</dbReference>
<dbReference type="Proteomes" id="UP000318416">
    <property type="component" value="Unassembled WGS sequence"/>
</dbReference>
<dbReference type="RefSeq" id="WP_145793564.1">
    <property type="nucleotide sequence ID" value="NZ_BAAABR010000049.1"/>
</dbReference>
<reference evidence="3 4" key="1">
    <citation type="submission" date="2019-06" db="EMBL/GenBank/DDBJ databases">
        <title>Sequencing the genomes of 1000 actinobacteria strains.</title>
        <authorList>
            <person name="Klenk H.-P."/>
        </authorList>
    </citation>
    <scope>NUCLEOTIDE SEQUENCE [LARGE SCALE GENOMIC DNA]</scope>
    <source>
        <strain evidence="3 4">DSM 41649</strain>
    </source>
</reference>
<keyword evidence="4" id="KW-1185">Reference proteome</keyword>
<keyword evidence="1" id="KW-0862">Zinc</keyword>
<accession>A0A561EVN5</accession>
<dbReference type="PANTHER" id="PTHR12993">
    <property type="entry name" value="N-ACETYLGLUCOSAMINYL-PHOSPHATIDYLINOSITOL DE-N-ACETYLASE-RELATED"/>
    <property type="match status" value="1"/>
</dbReference>
<evidence type="ECO:0000256" key="1">
    <source>
        <dbReference type="ARBA" id="ARBA00022833"/>
    </source>
</evidence>
<dbReference type="GO" id="GO:0016811">
    <property type="term" value="F:hydrolase activity, acting on carbon-nitrogen (but not peptide) bonds, in linear amides"/>
    <property type="evidence" value="ECO:0007669"/>
    <property type="project" value="TreeGrafter"/>
</dbReference>
<dbReference type="SUPFAM" id="SSF102588">
    <property type="entry name" value="LmbE-like"/>
    <property type="match status" value="1"/>
</dbReference>
<evidence type="ECO:0000313" key="4">
    <source>
        <dbReference type="Proteomes" id="UP000318416"/>
    </source>
</evidence>
<dbReference type="AlphaFoldDB" id="A0A561EVN5"/>
<dbReference type="Gene3D" id="3.40.50.10320">
    <property type="entry name" value="LmbE-like"/>
    <property type="match status" value="1"/>
</dbReference>
<dbReference type="InterPro" id="IPR003737">
    <property type="entry name" value="GlcNAc_PI_deacetylase-related"/>
</dbReference>
<dbReference type="Pfam" id="PF02585">
    <property type="entry name" value="PIG-L"/>
    <property type="match status" value="1"/>
</dbReference>
<organism evidence="3 4">
    <name type="scientific">Kitasatospora atroaurantiaca</name>
    <dbReference type="NCBI Taxonomy" id="285545"/>
    <lineage>
        <taxon>Bacteria</taxon>
        <taxon>Bacillati</taxon>
        <taxon>Actinomycetota</taxon>
        <taxon>Actinomycetes</taxon>
        <taxon>Kitasatosporales</taxon>
        <taxon>Streptomycetaceae</taxon>
        <taxon>Kitasatospora</taxon>
    </lineage>
</organism>
<protein>
    <submittedName>
        <fullName evidence="3">GlcNAc-PI de-N-acetylase</fullName>
    </submittedName>
</protein>
<comment type="caution">
    <text evidence="3">The sequence shown here is derived from an EMBL/GenBank/DDBJ whole genome shotgun (WGS) entry which is preliminary data.</text>
</comment>
<proteinExistence type="predicted"/>
<name>A0A561EVN5_9ACTN</name>
<dbReference type="SUPFAM" id="SSF89372">
    <property type="entry name" value="Fucose-specific lectin"/>
    <property type="match status" value="1"/>
</dbReference>
<gene>
    <name evidence="3" type="ORF">FB465_4796</name>
</gene>
<dbReference type="GO" id="GO:0016137">
    <property type="term" value="P:glycoside metabolic process"/>
    <property type="evidence" value="ECO:0007669"/>
    <property type="project" value="UniProtKB-ARBA"/>
</dbReference>
<dbReference type="InterPro" id="IPR024078">
    <property type="entry name" value="LmbE-like_dom_sf"/>
</dbReference>
<sequence length="688" mass="72275">MGNPIGRRRALWLTGGLLAAPAAGYGLWEALRSDASPSEPAQDAVTGTGLARGTGSLGFVHVIAHPDDNLYFMNPDLDQSVASGAACVTVCLTGGESDGRNVLHAEPGHDRVRPDRPAYTRARINGLAAAYALMATGDENSPWDVQLVSYLDGLQVEQHTLRAAPQVQLIFPALVEARAVSVHRPESLRGLWLGETGRLATLPPAHSGLPAGGGYTRDQLIGTLTGILDHVRPTVVRTLDPNPEHSQQPPKGHPGPLYLDHQDHTYSAYFTQAALARHWGGGKARAGSVESYLGYVNAGLPHNLDRAAVDRKVRLLDAYGWTDNRNCGDPAGCGDRKVGGGALRNGWAQSTRHRAPGSGDWLQPMADGRLAAFTLLNGSVAYWVESGSGWSGPHRIEGGGLEGQLQVLRQADGRLRLLTVRTDPAFEEARHRREIVTCVQVSASDRAFGAWQSLGTPDGDDPVKSMEAGYPLGLALPDGTVQVIARTWSGSVGIRTLDGPWTALTLPAEAGQTVQDGLGAVVDADGRTHVLAAGKTVVHWASDTPGGPLRPDRPTGLPVPSGPVTALLAADGTLRLHYREPKSAKVLTAERRPGSEAWRITGESTPPGGFGRVAATPGALAVRDAKGRVALGHGGDWHHGGPLLAHTPTVGTDGHGRAVAAALGCDGLLYVARQAAKDGPFGAWAQVA</sequence>
<feature type="region of interest" description="Disordered" evidence="2">
    <location>
        <begin position="237"/>
        <end position="258"/>
    </location>
</feature>